<evidence type="ECO:0000313" key="4">
    <source>
        <dbReference type="WBParaSite" id="GPUH_0001483901-mRNA-1"/>
    </source>
</evidence>
<reference evidence="2 3" key="2">
    <citation type="submission" date="2018-11" db="EMBL/GenBank/DDBJ databases">
        <authorList>
            <consortium name="Pathogen Informatics"/>
        </authorList>
    </citation>
    <scope>NUCLEOTIDE SEQUENCE [LARGE SCALE GENOMIC DNA]</scope>
</reference>
<organism evidence="4">
    <name type="scientific">Gongylonema pulchrum</name>
    <dbReference type="NCBI Taxonomy" id="637853"/>
    <lineage>
        <taxon>Eukaryota</taxon>
        <taxon>Metazoa</taxon>
        <taxon>Ecdysozoa</taxon>
        <taxon>Nematoda</taxon>
        <taxon>Chromadorea</taxon>
        <taxon>Rhabditida</taxon>
        <taxon>Spirurina</taxon>
        <taxon>Spiruromorpha</taxon>
        <taxon>Spiruroidea</taxon>
        <taxon>Gongylonematidae</taxon>
        <taxon>Gongylonema</taxon>
    </lineage>
</organism>
<proteinExistence type="predicted"/>
<evidence type="ECO:0000313" key="3">
    <source>
        <dbReference type="Proteomes" id="UP000271098"/>
    </source>
</evidence>
<protein>
    <submittedName>
        <fullName evidence="4">Ion_trans domain-containing protein</fullName>
    </submittedName>
</protein>
<dbReference type="WBParaSite" id="GPUH_0001483901-mRNA-1">
    <property type="protein sequence ID" value="GPUH_0001483901-mRNA-1"/>
    <property type="gene ID" value="GPUH_0001483901"/>
</dbReference>
<feature type="transmembrane region" description="Helical" evidence="1">
    <location>
        <begin position="6"/>
        <end position="28"/>
    </location>
</feature>
<feature type="transmembrane region" description="Helical" evidence="1">
    <location>
        <begin position="40"/>
        <end position="62"/>
    </location>
</feature>
<gene>
    <name evidence="2" type="ORF">GPUH_LOCUS14820</name>
</gene>
<name>A0A183E1H9_9BILA</name>
<accession>A0A183E1H9</accession>
<reference evidence="4" key="1">
    <citation type="submission" date="2016-06" db="UniProtKB">
        <authorList>
            <consortium name="WormBaseParasite"/>
        </authorList>
    </citation>
    <scope>IDENTIFICATION</scope>
</reference>
<keyword evidence="1" id="KW-0472">Membrane</keyword>
<sequence>MDALAGSVYINVVILGAARWVINIIASVLDYSIKSIGRRLLHLVSAGFIVVIMAIIFVIYVFTCALSIFTPNWPKINAYKAEIEAGGTDFLLVLAAPLEQFFRTPPFLEESECEEDLDLKFLLNFNC</sequence>
<evidence type="ECO:0000256" key="1">
    <source>
        <dbReference type="SAM" id="Phobius"/>
    </source>
</evidence>
<keyword evidence="1" id="KW-1133">Transmembrane helix</keyword>
<dbReference type="EMBL" id="UYRT01081687">
    <property type="protein sequence ID" value="VDN24829.1"/>
    <property type="molecule type" value="Genomic_DNA"/>
</dbReference>
<dbReference type="Proteomes" id="UP000271098">
    <property type="component" value="Unassembled WGS sequence"/>
</dbReference>
<keyword evidence="1" id="KW-0812">Transmembrane</keyword>
<evidence type="ECO:0000313" key="2">
    <source>
        <dbReference type="EMBL" id="VDN24829.1"/>
    </source>
</evidence>
<keyword evidence="3" id="KW-1185">Reference proteome</keyword>
<dbReference type="AlphaFoldDB" id="A0A183E1H9"/>